<dbReference type="Proteomes" id="UP000636709">
    <property type="component" value="Unassembled WGS sequence"/>
</dbReference>
<evidence type="ECO:0000313" key="2">
    <source>
        <dbReference type="Proteomes" id="UP000636709"/>
    </source>
</evidence>
<reference evidence="1" key="1">
    <citation type="submission" date="2020-07" db="EMBL/GenBank/DDBJ databases">
        <title>Genome sequence and genetic diversity analysis of an under-domesticated orphan crop, white fonio (Digitaria exilis).</title>
        <authorList>
            <person name="Bennetzen J.L."/>
            <person name="Chen S."/>
            <person name="Ma X."/>
            <person name="Wang X."/>
            <person name="Yssel A.E.J."/>
            <person name="Chaluvadi S.R."/>
            <person name="Johnson M."/>
            <person name="Gangashetty P."/>
            <person name="Hamidou F."/>
            <person name="Sanogo M.D."/>
            <person name="Zwaenepoel A."/>
            <person name="Wallace J."/>
            <person name="Van De Peer Y."/>
            <person name="Van Deynze A."/>
        </authorList>
    </citation>
    <scope>NUCLEOTIDE SEQUENCE</scope>
    <source>
        <tissue evidence="1">Leaves</tissue>
    </source>
</reference>
<proteinExistence type="predicted"/>
<sequence length="10" mass="1187">MRSVLNLLLK</sequence>
<dbReference type="EMBL" id="JACEFO010002319">
    <property type="protein sequence ID" value="KAF8666024.1"/>
    <property type="molecule type" value="Genomic_DNA"/>
</dbReference>
<keyword evidence="2" id="KW-1185">Reference proteome</keyword>
<evidence type="ECO:0000313" key="1">
    <source>
        <dbReference type="EMBL" id="KAF8666024.1"/>
    </source>
</evidence>
<protein>
    <submittedName>
        <fullName evidence="1">Uncharacterized protein</fullName>
    </submittedName>
</protein>
<name>A0A835AM33_9POAL</name>
<accession>A0A835AM33</accession>
<gene>
    <name evidence="1" type="ORF">HU200_053893</name>
</gene>
<comment type="caution">
    <text evidence="1">The sequence shown here is derived from an EMBL/GenBank/DDBJ whole genome shotgun (WGS) entry which is preliminary data.</text>
</comment>
<organism evidence="1 2">
    <name type="scientific">Digitaria exilis</name>
    <dbReference type="NCBI Taxonomy" id="1010633"/>
    <lineage>
        <taxon>Eukaryota</taxon>
        <taxon>Viridiplantae</taxon>
        <taxon>Streptophyta</taxon>
        <taxon>Embryophyta</taxon>
        <taxon>Tracheophyta</taxon>
        <taxon>Spermatophyta</taxon>
        <taxon>Magnoliopsida</taxon>
        <taxon>Liliopsida</taxon>
        <taxon>Poales</taxon>
        <taxon>Poaceae</taxon>
        <taxon>PACMAD clade</taxon>
        <taxon>Panicoideae</taxon>
        <taxon>Panicodae</taxon>
        <taxon>Paniceae</taxon>
        <taxon>Anthephorinae</taxon>
        <taxon>Digitaria</taxon>
    </lineage>
</organism>